<keyword evidence="3" id="KW-1185">Reference proteome</keyword>
<name>A0A0D0AXI6_9AGAR</name>
<evidence type="ECO:0000313" key="3">
    <source>
        <dbReference type="Proteomes" id="UP000053593"/>
    </source>
</evidence>
<dbReference type="HOGENOM" id="CLU_061603_0_0_1"/>
<dbReference type="Proteomes" id="UP000053593">
    <property type="component" value="Unassembled WGS sequence"/>
</dbReference>
<feature type="compositionally biased region" description="Polar residues" evidence="1">
    <location>
        <begin position="1"/>
        <end position="24"/>
    </location>
</feature>
<organism evidence="2 3">
    <name type="scientific">Collybiopsis luxurians FD-317 M1</name>
    <dbReference type="NCBI Taxonomy" id="944289"/>
    <lineage>
        <taxon>Eukaryota</taxon>
        <taxon>Fungi</taxon>
        <taxon>Dikarya</taxon>
        <taxon>Basidiomycota</taxon>
        <taxon>Agaricomycotina</taxon>
        <taxon>Agaricomycetes</taxon>
        <taxon>Agaricomycetidae</taxon>
        <taxon>Agaricales</taxon>
        <taxon>Marasmiineae</taxon>
        <taxon>Omphalotaceae</taxon>
        <taxon>Collybiopsis</taxon>
        <taxon>Collybiopsis luxurians</taxon>
    </lineage>
</organism>
<protein>
    <submittedName>
        <fullName evidence="2">Uncharacterized protein</fullName>
    </submittedName>
</protein>
<proteinExistence type="predicted"/>
<gene>
    <name evidence="2" type="ORF">GYMLUDRAFT_248754</name>
</gene>
<accession>A0A0D0AXI6</accession>
<reference evidence="2 3" key="1">
    <citation type="submission" date="2014-04" db="EMBL/GenBank/DDBJ databases">
        <title>Evolutionary Origins and Diversification of the Mycorrhizal Mutualists.</title>
        <authorList>
            <consortium name="DOE Joint Genome Institute"/>
            <consortium name="Mycorrhizal Genomics Consortium"/>
            <person name="Kohler A."/>
            <person name="Kuo A."/>
            <person name="Nagy L.G."/>
            <person name="Floudas D."/>
            <person name="Copeland A."/>
            <person name="Barry K.W."/>
            <person name="Cichocki N."/>
            <person name="Veneault-Fourrey C."/>
            <person name="LaButti K."/>
            <person name="Lindquist E.A."/>
            <person name="Lipzen A."/>
            <person name="Lundell T."/>
            <person name="Morin E."/>
            <person name="Murat C."/>
            <person name="Riley R."/>
            <person name="Ohm R."/>
            <person name="Sun H."/>
            <person name="Tunlid A."/>
            <person name="Henrissat B."/>
            <person name="Grigoriev I.V."/>
            <person name="Hibbett D.S."/>
            <person name="Martin F."/>
        </authorList>
    </citation>
    <scope>NUCLEOTIDE SEQUENCE [LARGE SCALE GENOMIC DNA]</scope>
    <source>
        <strain evidence="2 3">FD-317 M1</strain>
    </source>
</reference>
<sequence>MSEQNINMDSSPMESDQHTNSQQIPMPGHCSLPIPGPGHSMYLPPGLPHPPPHCPRLHQYIPSHPPGLPHPPSFPCVPGLPHALGLPYAPGLPPTPGFACAPGLPLPPMTHAHNREKDPAVLQENLMAKTIFAVPILNTFRCVRQKHHHQGPMLPDNSSAPFPQENAANLYQPPPSLHTITPDLQFPTLTKVTATARSKLKEGRVKDAINERSAVGKVQDEPEFQSEDDDDEIVEGSDRKMMKVKEKGKEKQETVLMKAFRTEVPLCPKPWRNWATNILNQISAQLDPAVQQQQDNEPSFMRSKGIENRLKLGFMNWNSNLSALNLVINSNIHVPVLAPTLLPTLTHTAITITVSIVCSLILTDTHTTATIPTAVIKLLL</sequence>
<evidence type="ECO:0000313" key="2">
    <source>
        <dbReference type="EMBL" id="KIK55335.1"/>
    </source>
</evidence>
<feature type="region of interest" description="Disordered" evidence="1">
    <location>
        <begin position="1"/>
        <end position="30"/>
    </location>
</feature>
<dbReference type="EMBL" id="KN834807">
    <property type="protein sequence ID" value="KIK55335.1"/>
    <property type="molecule type" value="Genomic_DNA"/>
</dbReference>
<dbReference type="AlphaFoldDB" id="A0A0D0AXI6"/>
<evidence type="ECO:0000256" key="1">
    <source>
        <dbReference type="SAM" id="MobiDB-lite"/>
    </source>
</evidence>